<protein>
    <submittedName>
        <fullName evidence="7">Cytochrome c oxidase assembly protein</fullName>
    </submittedName>
</protein>
<sequence length="269" mass="30587">MLSIMLEEFPFASLWNTGIFLFIAFAAVIYLFLLPQEKKHSWWKSVCFFLGLMVLFIATGSPINIIGRIQFSVHIIQVVLLCVIVPPLLLLGMKRTILDRALRNKWVTKIVSFLVKPYVSISVFFLTLYIYHHPPIFDKARVDLYGNYFYLLALFATALLLWIPIIRGSDWTRTLIYHVVCIGMIVPLAGILLFSKEILHQAYTDLTTFTQALEVCLPAGAELSPQLVLQLLPFEPVAEQQLGGRILFASVLVVFTVSSIIKRQVIKKV</sequence>
<accession>A0ABS5MEM8</accession>
<keyword evidence="8" id="KW-1185">Reference proteome</keyword>
<evidence type="ECO:0000313" key="7">
    <source>
        <dbReference type="EMBL" id="MBS3680615.1"/>
    </source>
</evidence>
<dbReference type="Proteomes" id="UP000681870">
    <property type="component" value="Unassembled WGS sequence"/>
</dbReference>
<feature type="transmembrane region" description="Helical" evidence="6">
    <location>
        <begin position="113"/>
        <end position="132"/>
    </location>
</feature>
<feature type="transmembrane region" description="Helical" evidence="6">
    <location>
        <begin position="12"/>
        <end position="34"/>
    </location>
</feature>
<proteinExistence type="predicted"/>
<feature type="transmembrane region" description="Helical" evidence="6">
    <location>
        <begin position="71"/>
        <end position="92"/>
    </location>
</feature>
<keyword evidence="4 6" id="KW-1133">Transmembrane helix</keyword>
<comment type="caution">
    <text evidence="7">The sequence shown here is derived from an EMBL/GenBank/DDBJ whole genome shotgun (WGS) entry which is preliminary data.</text>
</comment>
<gene>
    <name evidence="7" type="ORF">KGF86_10340</name>
</gene>
<keyword evidence="5 6" id="KW-0472">Membrane</keyword>
<evidence type="ECO:0000256" key="5">
    <source>
        <dbReference type="ARBA" id="ARBA00023136"/>
    </source>
</evidence>
<dbReference type="Pfam" id="PF09678">
    <property type="entry name" value="Caa3_CtaG"/>
    <property type="match status" value="1"/>
</dbReference>
<evidence type="ECO:0000256" key="1">
    <source>
        <dbReference type="ARBA" id="ARBA00004651"/>
    </source>
</evidence>
<comment type="subcellular location">
    <subcellularLocation>
        <location evidence="1">Cell membrane</location>
        <topology evidence="1">Multi-pass membrane protein</topology>
    </subcellularLocation>
</comment>
<evidence type="ECO:0000313" key="8">
    <source>
        <dbReference type="Proteomes" id="UP000681870"/>
    </source>
</evidence>
<evidence type="ECO:0000256" key="4">
    <source>
        <dbReference type="ARBA" id="ARBA00022989"/>
    </source>
</evidence>
<keyword evidence="3 6" id="KW-0812">Transmembrane</keyword>
<feature type="transmembrane region" description="Helical" evidence="6">
    <location>
        <begin position="242"/>
        <end position="261"/>
    </location>
</feature>
<dbReference type="EMBL" id="JAGXBY010000003">
    <property type="protein sequence ID" value="MBS3680615.1"/>
    <property type="molecule type" value="Genomic_DNA"/>
</dbReference>
<evidence type="ECO:0000256" key="6">
    <source>
        <dbReference type="SAM" id="Phobius"/>
    </source>
</evidence>
<organism evidence="7 8">
    <name type="scientific">Ornithinibacillus massiliensis</name>
    <dbReference type="NCBI Taxonomy" id="1944633"/>
    <lineage>
        <taxon>Bacteria</taxon>
        <taxon>Bacillati</taxon>
        <taxon>Bacillota</taxon>
        <taxon>Bacilli</taxon>
        <taxon>Bacillales</taxon>
        <taxon>Bacillaceae</taxon>
        <taxon>Ornithinibacillus</taxon>
    </lineage>
</organism>
<feature type="transmembrane region" description="Helical" evidence="6">
    <location>
        <begin position="175"/>
        <end position="194"/>
    </location>
</feature>
<evidence type="ECO:0000256" key="3">
    <source>
        <dbReference type="ARBA" id="ARBA00022692"/>
    </source>
</evidence>
<feature type="transmembrane region" description="Helical" evidence="6">
    <location>
        <begin position="46"/>
        <end position="65"/>
    </location>
</feature>
<reference evidence="7 8" key="1">
    <citation type="submission" date="2021-05" db="EMBL/GenBank/DDBJ databases">
        <title>Ornithinibacillus massiliensis sp. nov.</title>
        <authorList>
            <person name="Iwaza R."/>
            <person name="Lagier J.-C."/>
            <person name="Raoult D."/>
        </authorList>
    </citation>
    <scope>NUCLEOTIDE SEQUENCE [LARGE SCALE GENOMIC DNA]</scope>
    <source>
        <strain evidence="7 8">Marseille-P3601</strain>
    </source>
</reference>
<dbReference type="InterPro" id="IPR019108">
    <property type="entry name" value="Caa3_assmbl_CtaG-rel"/>
</dbReference>
<evidence type="ECO:0000256" key="2">
    <source>
        <dbReference type="ARBA" id="ARBA00022475"/>
    </source>
</evidence>
<dbReference type="RefSeq" id="WP_211741786.1">
    <property type="nucleotide sequence ID" value="NZ_JAGXBY010000003.1"/>
</dbReference>
<feature type="transmembrane region" description="Helical" evidence="6">
    <location>
        <begin position="144"/>
        <end position="163"/>
    </location>
</feature>
<keyword evidence="2" id="KW-1003">Cell membrane</keyword>
<name>A0ABS5MEM8_9BACI</name>